<organism evidence="2 3">
    <name type="scientific">Puccinia striiformis</name>
    <dbReference type="NCBI Taxonomy" id="27350"/>
    <lineage>
        <taxon>Eukaryota</taxon>
        <taxon>Fungi</taxon>
        <taxon>Dikarya</taxon>
        <taxon>Basidiomycota</taxon>
        <taxon>Pucciniomycotina</taxon>
        <taxon>Pucciniomycetes</taxon>
        <taxon>Pucciniales</taxon>
        <taxon>Pucciniaceae</taxon>
        <taxon>Puccinia</taxon>
    </lineage>
</organism>
<name>A0A2S4UNU5_9BASI</name>
<keyword evidence="1" id="KW-0732">Signal</keyword>
<gene>
    <name evidence="2" type="ORF">PSHT_13810</name>
</gene>
<accession>A0A2S4UNU5</accession>
<comment type="caution">
    <text evidence="2">The sequence shown here is derived from an EMBL/GenBank/DDBJ whole genome shotgun (WGS) entry which is preliminary data.</text>
</comment>
<dbReference type="Proteomes" id="UP000238274">
    <property type="component" value="Unassembled WGS sequence"/>
</dbReference>
<evidence type="ECO:0000313" key="3">
    <source>
        <dbReference type="Proteomes" id="UP000238274"/>
    </source>
</evidence>
<evidence type="ECO:0000256" key="1">
    <source>
        <dbReference type="SAM" id="SignalP"/>
    </source>
</evidence>
<dbReference type="EMBL" id="PKSM01000286">
    <property type="protein sequence ID" value="POV98896.1"/>
    <property type="molecule type" value="Genomic_DNA"/>
</dbReference>
<keyword evidence="3" id="KW-1185">Reference proteome</keyword>
<sequence>MFTTVYVACVLVAAAIASPVHHKAQGFSSYSQDSAQSAQNHDS</sequence>
<reference evidence="3" key="2">
    <citation type="journal article" date="2018" name="BMC Genomics">
        <title>Genomic insights into host adaptation between the wheat stripe rust pathogen (Puccinia striiformis f. sp. tritici) and the barley stripe rust pathogen (Puccinia striiformis f. sp. hordei).</title>
        <authorList>
            <person name="Xia C."/>
            <person name="Wang M."/>
            <person name="Yin C."/>
            <person name="Cornejo O.E."/>
            <person name="Hulbert S.H."/>
            <person name="Chen X."/>
        </authorList>
    </citation>
    <scope>NUCLEOTIDE SEQUENCE [LARGE SCALE GENOMIC DNA]</scope>
    <source>
        <strain evidence="3">93TX-2</strain>
    </source>
</reference>
<protein>
    <submittedName>
        <fullName evidence="2">Uncharacterized protein</fullName>
    </submittedName>
</protein>
<dbReference type="AlphaFoldDB" id="A0A2S4UNU5"/>
<reference evidence="3" key="3">
    <citation type="journal article" date="2018" name="Mol. Plant Microbe Interact.">
        <title>Genome sequence resources for the wheat stripe rust pathogen (Puccinia striiformis f. sp. tritici) and the barley stripe rust pathogen (Puccinia striiformis f. sp. hordei).</title>
        <authorList>
            <person name="Xia C."/>
            <person name="Wang M."/>
            <person name="Yin C."/>
            <person name="Cornejo O.E."/>
            <person name="Hulbert S.H."/>
            <person name="Chen X."/>
        </authorList>
    </citation>
    <scope>NUCLEOTIDE SEQUENCE [LARGE SCALE GENOMIC DNA]</scope>
    <source>
        <strain evidence="3">93TX-2</strain>
    </source>
</reference>
<feature type="chain" id="PRO_5015454883" evidence="1">
    <location>
        <begin position="18"/>
        <end position="43"/>
    </location>
</feature>
<evidence type="ECO:0000313" key="2">
    <source>
        <dbReference type="EMBL" id="POV98896.1"/>
    </source>
</evidence>
<reference evidence="2 3" key="1">
    <citation type="submission" date="2017-12" db="EMBL/GenBank/DDBJ databases">
        <title>Gene loss provides genomic basis for host adaptation in cereal stripe rust fungi.</title>
        <authorList>
            <person name="Xia C."/>
        </authorList>
    </citation>
    <scope>NUCLEOTIDE SEQUENCE [LARGE SCALE GENOMIC DNA]</scope>
    <source>
        <strain evidence="2 3">93TX-2</strain>
    </source>
</reference>
<feature type="signal peptide" evidence="1">
    <location>
        <begin position="1"/>
        <end position="17"/>
    </location>
</feature>
<dbReference type="VEuPathDB" id="FungiDB:PSHT_13810"/>
<proteinExistence type="predicted"/>